<dbReference type="EMBL" id="CAEZZL010000166">
    <property type="protein sequence ID" value="CAB4772637.1"/>
    <property type="molecule type" value="Genomic_DNA"/>
</dbReference>
<evidence type="ECO:0000313" key="1">
    <source>
        <dbReference type="EMBL" id="CAB4772637.1"/>
    </source>
</evidence>
<protein>
    <submittedName>
        <fullName evidence="1">Unannotated protein</fullName>
    </submittedName>
</protein>
<proteinExistence type="predicted"/>
<gene>
    <name evidence="1" type="ORF">UFOPK2870_01397</name>
</gene>
<organism evidence="1">
    <name type="scientific">freshwater metagenome</name>
    <dbReference type="NCBI Taxonomy" id="449393"/>
    <lineage>
        <taxon>unclassified sequences</taxon>
        <taxon>metagenomes</taxon>
        <taxon>ecological metagenomes</taxon>
    </lineage>
</organism>
<reference evidence="1" key="1">
    <citation type="submission" date="2020-05" db="EMBL/GenBank/DDBJ databases">
        <authorList>
            <person name="Chiriac C."/>
            <person name="Salcher M."/>
            <person name="Ghai R."/>
            <person name="Kavagutti S V."/>
        </authorList>
    </citation>
    <scope>NUCLEOTIDE SEQUENCE</scope>
</reference>
<sequence length="59" mass="5978">MATAMRPAGTFVSAVAVPAVMTGVDTPPLMTDKAVTYGRAATPPVMFAQVAFCDDGVSS</sequence>
<accession>A0A6J6VQ03</accession>
<dbReference type="AlphaFoldDB" id="A0A6J6VQ03"/>
<name>A0A6J6VQ03_9ZZZZ</name>